<dbReference type="Pfam" id="PF05987">
    <property type="entry name" value="DUF898"/>
    <property type="match status" value="1"/>
</dbReference>
<keyword evidence="1" id="KW-0812">Transmembrane</keyword>
<dbReference type="InterPro" id="IPR010295">
    <property type="entry name" value="DUF898"/>
</dbReference>
<sequence length="408" mass="44435">MSEAAAEARQGRVEFTGSRHELLGIIVRGYLLMIPTIGLYRFWQTTWKRRFYWQNTVIDGEPLEYTGTPAQLLIGFFFALAFFLPIYVALFTLSMQDTDLVLLGYLAIGAAIWFLSGYAIYRARDFRLARTLWRGIRFDQKGNAWAYALRRFLWSIVVVLTLGIAYPWMASSLWRYRYRHTWYGNRKFEIGGNWKAFAGPYFGALALNLLSIGGTVFWIGSAHDFMLVGTTPIPGPVGLLACLGSVVVLAFTLAWYRTGTASRMLSTVTIGEAALTVRIGPGALFSQFVLYVLGVAGLLVVLGLTALAAIGAIYAAAASGGQSPDAAAVMAIFQSGTINVALLIVVYLVILGAFGLVAELTLSFGWWSLLARGATISNPDSLHSVRSGGEDRAVIGEGLADALNVGAY</sequence>
<feature type="transmembrane region" description="Helical" evidence="1">
    <location>
        <begin position="197"/>
        <end position="221"/>
    </location>
</feature>
<evidence type="ECO:0000256" key="1">
    <source>
        <dbReference type="SAM" id="Phobius"/>
    </source>
</evidence>
<feature type="transmembrane region" description="Helical" evidence="1">
    <location>
        <begin position="100"/>
        <end position="121"/>
    </location>
</feature>
<organism evidence="2 3">
    <name type="scientific">Devosia nanyangense</name>
    <dbReference type="NCBI Taxonomy" id="1228055"/>
    <lineage>
        <taxon>Bacteria</taxon>
        <taxon>Pseudomonadati</taxon>
        <taxon>Pseudomonadota</taxon>
        <taxon>Alphaproteobacteria</taxon>
        <taxon>Hyphomicrobiales</taxon>
        <taxon>Devosiaceae</taxon>
        <taxon>Devosia</taxon>
    </lineage>
</organism>
<evidence type="ECO:0000313" key="3">
    <source>
        <dbReference type="Proteomes" id="UP000782610"/>
    </source>
</evidence>
<reference evidence="2" key="1">
    <citation type="submission" date="2020-07" db="EMBL/GenBank/DDBJ databases">
        <title>Huge and variable diversity of episymbiotic CPR bacteria and DPANN archaea in groundwater ecosystems.</title>
        <authorList>
            <person name="He C.Y."/>
            <person name="Keren R."/>
            <person name="Whittaker M."/>
            <person name="Farag I.F."/>
            <person name="Doudna J."/>
            <person name="Cate J.H.D."/>
            <person name="Banfield J.F."/>
        </authorList>
    </citation>
    <scope>NUCLEOTIDE SEQUENCE</scope>
    <source>
        <strain evidence="2">NC_groundwater_1586_Pr3_B-0.1um_66_15</strain>
    </source>
</reference>
<feature type="transmembrane region" description="Helical" evidence="1">
    <location>
        <begin position="233"/>
        <end position="256"/>
    </location>
</feature>
<comment type="caution">
    <text evidence="2">The sequence shown here is derived from an EMBL/GenBank/DDBJ whole genome shotgun (WGS) entry which is preliminary data.</text>
</comment>
<proteinExistence type="predicted"/>
<feature type="transmembrane region" description="Helical" evidence="1">
    <location>
        <begin position="288"/>
        <end position="317"/>
    </location>
</feature>
<feature type="transmembrane region" description="Helical" evidence="1">
    <location>
        <begin position="72"/>
        <end position="93"/>
    </location>
</feature>
<keyword evidence="1" id="KW-0472">Membrane</keyword>
<protein>
    <submittedName>
        <fullName evidence="2">DUF898 family protein</fullName>
    </submittedName>
</protein>
<name>A0A933L1P0_9HYPH</name>
<feature type="transmembrane region" description="Helical" evidence="1">
    <location>
        <begin position="22"/>
        <end position="43"/>
    </location>
</feature>
<dbReference type="EMBL" id="JACRAF010000020">
    <property type="protein sequence ID" value="MBI4921420.1"/>
    <property type="molecule type" value="Genomic_DNA"/>
</dbReference>
<keyword evidence="1" id="KW-1133">Transmembrane helix</keyword>
<gene>
    <name evidence="2" type="ORF">HY834_06685</name>
</gene>
<accession>A0A933L1P0</accession>
<feature type="transmembrane region" description="Helical" evidence="1">
    <location>
        <begin position="337"/>
        <end position="362"/>
    </location>
</feature>
<dbReference type="AlphaFoldDB" id="A0A933L1P0"/>
<dbReference type="Proteomes" id="UP000782610">
    <property type="component" value="Unassembled WGS sequence"/>
</dbReference>
<evidence type="ECO:0000313" key="2">
    <source>
        <dbReference type="EMBL" id="MBI4921420.1"/>
    </source>
</evidence>
<feature type="transmembrane region" description="Helical" evidence="1">
    <location>
        <begin position="152"/>
        <end position="176"/>
    </location>
</feature>